<reference evidence="1 2" key="1">
    <citation type="journal article" date="2007" name="J. Virol.">
        <title>Genomic and morphological features of a banchine polydnavirus: comparison with bracoviruses and ichnoviruses.</title>
        <authorList>
            <person name="Lapointe R."/>
            <person name="Tanaka K."/>
            <person name="Barney W.E."/>
            <person name="Whitfield J.B."/>
            <person name="Banks J.C."/>
            <person name="Beliveau C."/>
            <person name="Stoltz D."/>
            <person name="Webb B.A."/>
            <person name="Cusson M."/>
        </authorList>
    </citation>
    <scope>NUCLEOTIDE SEQUENCE [LARGE SCALE GENOMIC DNA]</scope>
</reference>
<dbReference type="Proteomes" id="UP000203987">
    <property type="component" value="Genome"/>
</dbReference>
<sequence length="150" mass="16612">MLYPVTLSSPQLLIPVTIFNTLYITTPPFNRPCGVPDPMTRPPKTQGVVMRSVLGSKKKIAGNASRTRIVVPGNGLSTDSWIILTEVRSVVSGMKLTIARLRLTAVSAKKKKLAEPGLRPFGVLWMARSLKKIHNLRRSVCSWCLAFLWV</sequence>
<proteinExistence type="predicted"/>
<dbReference type="EMBL" id="AB289939">
    <property type="protein sequence ID" value="BAF45498.1"/>
    <property type="molecule type" value="Genomic_DNA"/>
</dbReference>
<evidence type="ECO:0000313" key="2">
    <source>
        <dbReference type="Proteomes" id="UP000203987"/>
    </source>
</evidence>
<organism evidence="1 2">
    <name type="scientific">Ichnoviriform fumiferanae</name>
    <dbReference type="NCBI Taxonomy" id="419435"/>
    <lineage>
        <taxon>Viruses</taxon>
        <taxon>Viruses incertae sedis</taxon>
        <taxon>Polydnaviriformidae</taxon>
        <taxon>Ichnoviriform</taxon>
    </lineage>
</organism>
<name>A2PZS6_9VIRU</name>
<dbReference type="KEGG" id="vg:5179557"/>
<dbReference type="RefSeq" id="YP_001029369.1">
    <property type="nucleotide sequence ID" value="NC_008871.1"/>
</dbReference>
<accession>A2PZS6</accession>
<dbReference type="GeneID" id="5179557"/>
<evidence type="ECO:0000313" key="1">
    <source>
        <dbReference type="EMBL" id="BAF45498.1"/>
    </source>
</evidence>
<protein>
    <submittedName>
        <fullName evidence="1">GfV-B27-ORF1</fullName>
    </submittedName>
</protein>